<keyword evidence="1" id="KW-1133">Transmembrane helix</keyword>
<dbReference type="Pfam" id="PF16038">
    <property type="entry name" value="TMIE"/>
    <property type="match status" value="1"/>
</dbReference>
<sequence>MATFHPNPNEAAEPWIEKSALDGSGFRNWHLILISFSGFLTLGNLTISNFGKFTIHRASFHSIVILVCCCVKIRIPRTKQEIEANYRRKKLVEKFRARIRLIRNQEMDEMDLKRALEIIQEDYKTESKRIDDLCDLTKNPKRPQSKIRTLQRLITFTKHRNNNQLDNQC</sequence>
<protein>
    <submittedName>
        <fullName evidence="3">Uncharacterized protein LOC108568456 isoform X1</fullName>
    </submittedName>
</protein>
<dbReference type="Proteomes" id="UP000695000">
    <property type="component" value="Unplaced"/>
</dbReference>
<reference evidence="3" key="1">
    <citation type="submission" date="2025-08" db="UniProtKB">
        <authorList>
            <consortium name="RefSeq"/>
        </authorList>
    </citation>
    <scope>IDENTIFICATION</scope>
    <source>
        <tissue evidence="3">Whole Larva</tissue>
    </source>
</reference>
<dbReference type="PANTHER" id="PTHR28635:SF1">
    <property type="entry name" value="TRANSMEMBRANE INNER EAR EXPRESSED PROTEIN"/>
    <property type="match status" value="1"/>
</dbReference>
<dbReference type="PANTHER" id="PTHR28635">
    <property type="entry name" value="TRANSMEMBRANE INNER EAR EXPRESSED PROTEIN"/>
    <property type="match status" value="1"/>
</dbReference>
<dbReference type="GeneID" id="108568456"/>
<gene>
    <name evidence="3" type="primary">LOC108568456</name>
</gene>
<dbReference type="RefSeq" id="XP_017785047.1">
    <property type="nucleotide sequence ID" value="XM_017929558.1"/>
</dbReference>
<proteinExistence type="predicted"/>
<organism evidence="2 3">
    <name type="scientific">Nicrophorus vespilloides</name>
    <name type="common">Boreal carrion beetle</name>
    <dbReference type="NCBI Taxonomy" id="110193"/>
    <lineage>
        <taxon>Eukaryota</taxon>
        <taxon>Metazoa</taxon>
        <taxon>Ecdysozoa</taxon>
        <taxon>Arthropoda</taxon>
        <taxon>Hexapoda</taxon>
        <taxon>Insecta</taxon>
        <taxon>Pterygota</taxon>
        <taxon>Neoptera</taxon>
        <taxon>Endopterygota</taxon>
        <taxon>Coleoptera</taxon>
        <taxon>Polyphaga</taxon>
        <taxon>Staphyliniformia</taxon>
        <taxon>Silphidae</taxon>
        <taxon>Nicrophorinae</taxon>
        <taxon>Nicrophorus</taxon>
    </lineage>
</organism>
<accession>A0ABM1NDZ7</accession>
<feature type="transmembrane region" description="Helical" evidence="1">
    <location>
        <begin position="29"/>
        <end position="47"/>
    </location>
</feature>
<evidence type="ECO:0000313" key="3">
    <source>
        <dbReference type="RefSeq" id="XP_017785047.1"/>
    </source>
</evidence>
<keyword evidence="2" id="KW-1185">Reference proteome</keyword>
<keyword evidence="1" id="KW-0472">Membrane</keyword>
<name>A0ABM1NDZ7_NICVS</name>
<dbReference type="InterPro" id="IPR032006">
    <property type="entry name" value="TMIE"/>
</dbReference>
<evidence type="ECO:0000256" key="1">
    <source>
        <dbReference type="SAM" id="Phobius"/>
    </source>
</evidence>
<keyword evidence="1" id="KW-0812">Transmembrane</keyword>
<evidence type="ECO:0000313" key="2">
    <source>
        <dbReference type="Proteomes" id="UP000695000"/>
    </source>
</evidence>